<proteinExistence type="predicted"/>
<protein>
    <submittedName>
        <fullName evidence="2">Uncharacterized protein</fullName>
    </submittedName>
</protein>
<evidence type="ECO:0000313" key="3">
    <source>
        <dbReference type="Proteomes" id="UP000299102"/>
    </source>
</evidence>
<gene>
    <name evidence="2" type="ORF">EVAR_102433_1</name>
</gene>
<dbReference type="EMBL" id="BGZK01001465">
    <property type="protein sequence ID" value="GBP80503.1"/>
    <property type="molecule type" value="Genomic_DNA"/>
</dbReference>
<evidence type="ECO:0000256" key="1">
    <source>
        <dbReference type="SAM" id="MobiDB-lite"/>
    </source>
</evidence>
<reference evidence="2 3" key="1">
    <citation type="journal article" date="2019" name="Commun. Biol.">
        <title>The bagworm genome reveals a unique fibroin gene that provides high tensile strength.</title>
        <authorList>
            <person name="Kono N."/>
            <person name="Nakamura H."/>
            <person name="Ohtoshi R."/>
            <person name="Tomita M."/>
            <person name="Numata K."/>
            <person name="Arakawa K."/>
        </authorList>
    </citation>
    <scope>NUCLEOTIDE SEQUENCE [LARGE SCALE GENOMIC DNA]</scope>
</reference>
<feature type="compositionally biased region" description="Basic residues" evidence="1">
    <location>
        <begin position="183"/>
        <end position="194"/>
    </location>
</feature>
<keyword evidence="3" id="KW-1185">Reference proteome</keyword>
<sequence length="211" mass="23872">MNVCETCTYVVAINIAVRRPAVAVTQPADADRPDLLIKRRCCRRAARHSRHVAPSRARGSTLRHWRGQLYSVRGFEDTLVLECTLSSDVGLNLTSNAVSVCSRIQQVRRRASRLEGAIADAAHINNAWEPANPIHSDTPRYFATFTQQLLKKRGSDCGRRRPISYHTINLRRSRRQTAAPAAARHRPHAAGCKRTRSTLTRHRRNFYLQSV</sequence>
<evidence type="ECO:0000313" key="2">
    <source>
        <dbReference type="EMBL" id="GBP80503.1"/>
    </source>
</evidence>
<accession>A0A4C1YZZ0</accession>
<dbReference type="AlphaFoldDB" id="A0A4C1YZZ0"/>
<organism evidence="2 3">
    <name type="scientific">Eumeta variegata</name>
    <name type="common">Bagworm moth</name>
    <name type="synonym">Eumeta japonica</name>
    <dbReference type="NCBI Taxonomy" id="151549"/>
    <lineage>
        <taxon>Eukaryota</taxon>
        <taxon>Metazoa</taxon>
        <taxon>Ecdysozoa</taxon>
        <taxon>Arthropoda</taxon>
        <taxon>Hexapoda</taxon>
        <taxon>Insecta</taxon>
        <taxon>Pterygota</taxon>
        <taxon>Neoptera</taxon>
        <taxon>Endopterygota</taxon>
        <taxon>Lepidoptera</taxon>
        <taxon>Glossata</taxon>
        <taxon>Ditrysia</taxon>
        <taxon>Tineoidea</taxon>
        <taxon>Psychidae</taxon>
        <taxon>Oiketicinae</taxon>
        <taxon>Eumeta</taxon>
    </lineage>
</organism>
<name>A0A4C1YZZ0_EUMVA</name>
<feature type="region of interest" description="Disordered" evidence="1">
    <location>
        <begin position="174"/>
        <end position="194"/>
    </location>
</feature>
<dbReference type="Proteomes" id="UP000299102">
    <property type="component" value="Unassembled WGS sequence"/>
</dbReference>
<comment type="caution">
    <text evidence="2">The sequence shown here is derived from an EMBL/GenBank/DDBJ whole genome shotgun (WGS) entry which is preliminary data.</text>
</comment>